<keyword evidence="6 12" id="KW-0418">Kinase</keyword>
<keyword evidence="8" id="KW-0902">Two-component regulatory system</keyword>
<dbReference type="AlphaFoldDB" id="H5V2D9"/>
<dbReference type="eggNOG" id="COG4191">
    <property type="taxonomic scope" value="Bacteria"/>
</dbReference>
<evidence type="ECO:0000313" key="13">
    <source>
        <dbReference type="Proteomes" id="UP000010297"/>
    </source>
</evidence>
<organism evidence="12 13">
    <name type="scientific">Atlantibacter hermannii NBRC 105704</name>
    <dbReference type="NCBI Taxonomy" id="1115512"/>
    <lineage>
        <taxon>Bacteria</taxon>
        <taxon>Pseudomonadati</taxon>
        <taxon>Pseudomonadota</taxon>
        <taxon>Gammaproteobacteria</taxon>
        <taxon>Enterobacterales</taxon>
        <taxon>Enterobacteriaceae</taxon>
        <taxon>Atlantibacter</taxon>
    </lineage>
</organism>
<keyword evidence="13" id="KW-1185">Reference proteome</keyword>
<dbReference type="PRINTS" id="PR00344">
    <property type="entry name" value="BCTRLSENSOR"/>
</dbReference>
<dbReference type="InterPro" id="IPR003661">
    <property type="entry name" value="HisK_dim/P_dom"/>
</dbReference>
<keyword evidence="9" id="KW-0472">Membrane</keyword>
<dbReference type="PROSITE" id="PS50109">
    <property type="entry name" value="HIS_KIN"/>
    <property type="match status" value="1"/>
</dbReference>
<comment type="catalytic activity">
    <reaction evidence="1">
        <text>ATP + protein L-histidine = ADP + protein N-phospho-L-histidine.</text>
        <dbReference type="EC" id="2.7.13.3"/>
    </reaction>
</comment>
<dbReference type="eggNOG" id="COG0715">
    <property type="taxonomic scope" value="Bacteria"/>
</dbReference>
<dbReference type="InterPro" id="IPR036890">
    <property type="entry name" value="HATPase_C_sf"/>
</dbReference>
<feature type="chain" id="PRO_5003600154" description="histidine kinase" evidence="10">
    <location>
        <begin position="20"/>
        <end position="575"/>
    </location>
</feature>
<dbReference type="Gene3D" id="3.40.190.10">
    <property type="entry name" value="Periplasmic binding protein-like II"/>
    <property type="match status" value="2"/>
</dbReference>
<dbReference type="InterPro" id="IPR004358">
    <property type="entry name" value="Sig_transdc_His_kin-like_C"/>
</dbReference>
<proteinExistence type="predicted"/>
<sequence length="575" mass="63652">MKKAFLLMIGLGLASLAQADTWTVGVLAMRGDAATARHWQPLADSLTQRVPGEQFRIQPLDLGQMREAVNQKTIQFVVTNPAQFVQLNSHYHLRWLASLRSAEGKTDAGNIIGSVILVNRESNLQDPQDLMSKTVGAIDPLAFGGYLTGYKALYDRGIRPGKDFRLRFTGFPGDALLYLLREKAIQAAIVPVCLLEQMDAEGLIDKTAFRPLIINPIASPCVTSTPLYPNWSFAALPEVNNALADKVARALLNNQQSPFLWGAPASTSDVESLLRAVNQHPEQRRLWQDVRSWLMQHQLLVGVTGLMLFLFTLNYIWIALLVRRRGRQLAQAGEALRQQEIALENARQLSVLGEMASGFAHELNQPLSAIRHYAQGCLVRLRHSDNTHFLIPALEQIDTQAQRGGETLHNLRQWVRQPSAQEMDARQRIAVPVRETARRVADLLRLGQHFPALTLDNAIPATRVFMLPPMVLDQLLANLILNAAQAGASAIWLTEQEDGLVIQDDAGGIETDRLAQAFHPFNTTKPQGMGLGLAICQRLTRYAGGDIALRNHPAPNGKTGLRVALDFSNHQNKDA</sequence>
<evidence type="ECO:0000259" key="11">
    <source>
        <dbReference type="PROSITE" id="PS50109"/>
    </source>
</evidence>
<dbReference type="SMART" id="SM00387">
    <property type="entry name" value="HATPase_c"/>
    <property type="match status" value="1"/>
</dbReference>
<dbReference type="GO" id="GO:0005524">
    <property type="term" value="F:ATP binding"/>
    <property type="evidence" value="ECO:0007669"/>
    <property type="project" value="UniProtKB-KW"/>
</dbReference>
<feature type="transmembrane region" description="Helical" evidence="9">
    <location>
        <begin position="299"/>
        <end position="322"/>
    </location>
</feature>
<dbReference type="Gene3D" id="3.30.565.10">
    <property type="entry name" value="Histidine kinase-like ATPase, C-terminal domain"/>
    <property type="match status" value="1"/>
</dbReference>
<evidence type="ECO:0000256" key="7">
    <source>
        <dbReference type="ARBA" id="ARBA00022840"/>
    </source>
</evidence>
<comment type="caution">
    <text evidence="12">The sequence shown here is derived from an EMBL/GenBank/DDBJ whole genome shotgun (WGS) entry which is preliminary data.</text>
</comment>
<dbReference type="CDD" id="cd00082">
    <property type="entry name" value="HisKA"/>
    <property type="match status" value="1"/>
</dbReference>
<dbReference type="InterPro" id="IPR005467">
    <property type="entry name" value="His_kinase_dom"/>
</dbReference>
<protein>
    <recommendedName>
        <fullName evidence="2">histidine kinase</fullName>
        <ecNumber evidence="2">2.7.13.3</ecNumber>
    </recommendedName>
</protein>
<reference evidence="12 13" key="1">
    <citation type="submission" date="2012-02" db="EMBL/GenBank/DDBJ databases">
        <title>Whole genome shotgun sequence of Escherichia hermannii NBRC 105704.</title>
        <authorList>
            <person name="Yoshida I."/>
            <person name="Hosoyama A."/>
            <person name="Tsuchikane K."/>
            <person name="Katsumata H."/>
            <person name="Yamazaki S."/>
            <person name="Fujita N."/>
        </authorList>
    </citation>
    <scope>NUCLEOTIDE SEQUENCE [LARGE SCALE GENOMIC DNA]</scope>
    <source>
        <strain evidence="12 13">NBRC 105704</strain>
    </source>
</reference>
<dbReference type="EC" id="2.7.13.3" evidence="2"/>
<evidence type="ECO:0000256" key="10">
    <source>
        <dbReference type="SAM" id="SignalP"/>
    </source>
</evidence>
<dbReference type="InterPro" id="IPR053527">
    <property type="entry name" value="Tetrathionate_sensor_kinase"/>
</dbReference>
<dbReference type="Gene3D" id="1.10.287.130">
    <property type="match status" value="1"/>
</dbReference>
<keyword evidence="5" id="KW-0547">Nucleotide-binding</keyword>
<keyword evidence="3" id="KW-0597">Phosphoprotein</keyword>
<keyword evidence="7" id="KW-0067">ATP-binding</keyword>
<keyword evidence="4" id="KW-0808">Transferase</keyword>
<dbReference type="NCBIfam" id="NF040750">
    <property type="entry name" value="tetrathio_HK"/>
    <property type="match status" value="1"/>
</dbReference>
<evidence type="ECO:0000256" key="4">
    <source>
        <dbReference type="ARBA" id="ARBA00022679"/>
    </source>
</evidence>
<dbReference type="SMART" id="SM00388">
    <property type="entry name" value="HisKA"/>
    <property type="match status" value="1"/>
</dbReference>
<dbReference type="InterPro" id="IPR036097">
    <property type="entry name" value="HisK_dim/P_sf"/>
</dbReference>
<dbReference type="PANTHER" id="PTHR43065:SF10">
    <property type="entry name" value="PEROXIDE STRESS-ACTIVATED HISTIDINE KINASE MAK3"/>
    <property type="match status" value="1"/>
</dbReference>
<keyword evidence="10" id="KW-0732">Signal</keyword>
<dbReference type="Proteomes" id="UP000010297">
    <property type="component" value="Unassembled WGS sequence"/>
</dbReference>
<dbReference type="EMBL" id="BAFF01000005">
    <property type="protein sequence ID" value="GAB52147.1"/>
    <property type="molecule type" value="Genomic_DNA"/>
</dbReference>
<dbReference type="SUPFAM" id="SSF47384">
    <property type="entry name" value="Homodimeric domain of signal transducing histidine kinase"/>
    <property type="match status" value="1"/>
</dbReference>
<feature type="domain" description="Histidine kinase" evidence="11">
    <location>
        <begin position="358"/>
        <end position="569"/>
    </location>
</feature>
<evidence type="ECO:0000256" key="2">
    <source>
        <dbReference type="ARBA" id="ARBA00012438"/>
    </source>
</evidence>
<name>H5V2D9_ATLHE</name>
<accession>H5V2D9</accession>
<dbReference type="SUPFAM" id="SSF55874">
    <property type="entry name" value="ATPase domain of HSP90 chaperone/DNA topoisomerase II/histidine kinase"/>
    <property type="match status" value="1"/>
</dbReference>
<dbReference type="GO" id="GO:0000155">
    <property type="term" value="F:phosphorelay sensor kinase activity"/>
    <property type="evidence" value="ECO:0007669"/>
    <property type="project" value="InterPro"/>
</dbReference>
<evidence type="ECO:0000313" key="12">
    <source>
        <dbReference type="EMBL" id="GAB52147.1"/>
    </source>
</evidence>
<gene>
    <name evidence="12" type="ORF">EH105704_05_01530</name>
</gene>
<dbReference type="Pfam" id="PF12974">
    <property type="entry name" value="Phosphonate-bd"/>
    <property type="match status" value="1"/>
</dbReference>
<evidence type="ECO:0000256" key="5">
    <source>
        <dbReference type="ARBA" id="ARBA00022741"/>
    </source>
</evidence>
<dbReference type="SUPFAM" id="SSF53850">
    <property type="entry name" value="Periplasmic binding protein-like II"/>
    <property type="match status" value="1"/>
</dbReference>
<dbReference type="PANTHER" id="PTHR43065">
    <property type="entry name" value="SENSOR HISTIDINE KINASE"/>
    <property type="match status" value="1"/>
</dbReference>
<evidence type="ECO:0000256" key="6">
    <source>
        <dbReference type="ARBA" id="ARBA00022777"/>
    </source>
</evidence>
<dbReference type="InterPro" id="IPR003594">
    <property type="entry name" value="HATPase_dom"/>
</dbReference>
<evidence type="ECO:0000256" key="1">
    <source>
        <dbReference type="ARBA" id="ARBA00000085"/>
    </source>
</evidence>
<dbReference type="Pfam" id="PF02518">
    <property type="entry name" value="HATPase_c"/>
    <property type="match status" value="1"/>
</dbReference>
<evidence type="ECO:0000256" key="3">
    <source>
        <dbReference type="ARBA" id="ARBA00022553"/>
    </source>
</evidence>
<evidence type="ECO:0000256" key="9">
    <source>
        <dbReference type="SAM" id="Phobius"/>
    </source>
</evidence>
<keyword evidence="9" id="KW-1133">Transmembrane helix</keyword>
<feature type="signal peptide" evidence="10">
    <location>
        <begin position="1"/>
        <end position="19"/>
    </location>
</feature>
<keyword evidence="9" id="KW-0812">Transmembrane</keyword>
<evidence type="ECO:0000256" key="8">
    <source>
        <dbReference type="ARBA" id="ARBA00023012"/>
    </source>
</evidence>